<reference evidence="7 8" key="1">
    <citation type="submission" date="2018-03" db="EMBL/GenBank/DDBJ databases">
        <title>Draft genome sequence of the first documented clinical Siccibacter turicensis isolate in Austria.</title>
        <authorList>
            <person name="Lepuschitz S."/>
            <person name="Pekard-Amenitsch S."/>
            <person name="Haunold R."/>
            <person name="Schill S."/>
            <person name="Mach R."/>
            <person name="Allerberger F."/>
            <person name="Ruppitsch W."/>
            <person name="Forsythe S.J."/>
        </authorList>
    </citation>
    <scope>NUCLEOTIDE SEQUENCE [LARGE SCALE GENOMIC DNA]</scope>
    <source>
        <strain evidence="7 8">6100069499-17</strain>
    </source>
</reference>
<dbReference type="GO" id="GO:0012505">
    <property type="term" value="C:endomembrane system"/>
    <property type="evidence" value="ECO:0007669"/>
    <property type="project" value="UniProtKB-SubCell"/>
</dbReference>
<dbReference type="Pfam" id="PF02656">
    <property type="entry name" value="DUF202"/>
    <property type="match status" value="1"/>
</dbReference>
<feature type="domain" description="DUF202" evidence="6">
    <location>
        <begin position="4"/>
        <end position="61"/>
    </location>
</feature>
<feature type="transmembrane region" description="Helical" evidence="5">
    <location>
        <begin position="41"/>
        <end position="60"/>
    </location>
</feature>
<keyword evidence="4 5" id="KW-0472">Membrane</keyword>
<feature type="transmembrane region" description="Helical" evidence="5">
    <location>
        <begin position="67"/>
        <end position="87"/>
    </location>
</feature>
<dbReference type="Proteomes" id="UP000240212">
    <property type="component" value="Unassembled WGS sequence"/>
</dbReference>
<keyword evidence="8" id="KW-1185">Reference proteome</keyword>
<evidence type="ECO:0000259" key="6">
    <source>
        <dbReference type="Pfam" id="PF02656"/>
    </source>
</evidence>
<evidence type="ECO:0000313" key="7">
    <source>
        <dbReference type="EMBL" id="PSN08872.1"/>
    </source>
</evidence>
<dbReference type="InterPro" id="IPR003807">
    <property type="entry name" value="DUF202"/>
</dbReference>
<keyword evidence="3 5" id="KW-1133">Transmembrane helix</keyword>
<comment type="caution">
    <text evidence="7">The sequence shown here is derived from an EMBL/GenBank/DDBJ whole genome shotgun (WGS) entry which is preliminary data.</text>
</comment>
<proteinExistence type="predicted"/>
<name>A0A2P8VMT9_9ENTR</name>
<comment type="subcellular location">
    <subcellularLocation>
        <location evidence="1">Endomembrane system</location>
        <topology evidence="1">Multi-pass membrane protein</topology>
    </subcellularLocation>
</comment>
<evidence type="ECO:0000256" key="4">
    <source>
        <dbReference type="ARBA" id="ARBA00023136"/>
    </source>
</evidence>
<dbReference type="AlphaFoldDB" id="A0A2P8VMT9"/>
<dbReference type="EMBL" id="PYEP01000002">
    <property type="protein sequence ID" value="PSN08872.1"/>
    <property type="molecule type" value="Genomic_DNA"/>
</dbReference>
<protein>
    <recommendedName>
        <fullName evidence="6">DUF202 domain-containing protein</fullName>
    </recommendedName>
</protein>
<organism evidence="7 8">
    <name type="scientific">Siccibacter turicensis</name>
    <dbReference type="NCBI Taxonomy" id="357233"/>
    <lineage>
        <taxon>Bacteria</taxon>
        <taxon>Pseudomonadati</taxon>
        <taxon>Pseudomonadota</taxon>
        <taxon>Gammaproteobacteria</taxon>
        <taxon>Enterobacterales</taxon>
        <taxon>Enterobacteriaceae</taxon>
        <taxon>Siccibacter</taxon>
    </lineage>
</organism>
<keyword evidence="2 5" id="KW-0812">Transmembrane</keyword>
<evidence type="ECO:0000313" key="8">
    <source>
        <dbReference type="Proteomes" id="UP000240212"/>
    </source>
</evidence>
<evidence type="ECO:0000256" key="2">
    <source>
        <dbReference type="ARBA" id="ARBA00022692"/>
    </source>
</evidence>
<accession>A0A2P8VMT9</accession>
<gene>
    <name evidence="7" type="ORF">C7G83_05840</name>
</gene>
<evidence type="ECO:0000256" key="3">
    <source>
        <dbReference type="ARBA" id="ARBA00022989"/>
    </source>
</evidence>
<dbReference type="RefSeq" id="WP_106876565.1">
    <property type="nucleotide sequence ID" value="NZ_PYEP01000002.1"/>
</dbReference>
<dbReference type="OrthoDB" id="3701077at2"/>
<evidence type="ECO:0000256" key="5">
    <source>
        <dbReference type="SAM" id="Phobius"/>
    </source>
</evidence>
<sequence length="89" mass="9732">MRRDPGLQPERTHLSWHRTGWSMLAPGLLCLRGWSHSGNALYALVGILLLSGSIAMFCGIAKQRHNVVSLIIVVTGALLVLMLLSQITI</sequence>
<evidence type="ECO:0000256" key="1">
    <source>
        <dbReference type="ARBA" id="ARBA00004127"/>
    </source>
</evidence>